<dbReference type="AlphaFoldDB" id="A0A6U5LSZ0"/>
<dbReference type="InterPro" id="IPR044772">
    <property type="entry name" value="NO3_transporter"/>
</dbReference>
<keyword evidence="4 6" id="KW-1133">Transmembrane helix</keyword>
<keyword evidence="5 6" id="KW-0472">Membrane</keyword>
<feature type="transmembrane region" description="Helical" evidence="6">
    <location>
        <begin position="177"/>
        <end position="196"/>
    </location>
</feature>
<dbReference type="EMBL" id="HBFR01040031">
    <property type="protein sequence ID" value="CAD8902050.1"/>
    <property type="molecule type" value="Transcribed_RNA"/>
</dbReference>
<comment type="subcellular location">
    <subcellularLocation>
        <location evidence="1">Membrane</location>
        <topology evidence="1">Multi-pass membrane protein</topology>
    </subcellularLocation>
</comment>
<dbReference type="InterPro" id="IPR011701">
    <property type="entry name" value="MFS"/>
</dbReference>
<dbReference type="GO" id="GO:0015112">
    <property type="term" value="F:nitrate transmembrane transporter activity"/>
    <property type="evidence" value="ECO:0007669"/>
    <property type="project" value="InterPro"/>
</dbReference>
<evidence type="ECO:0000313" key="9">
    <source>
        <dbReference type="EMBL" id="CAD8902056.1"/>
    </source>
</evidence>
<dbReference type="EMBL" id="HBFR01040037">
    <property type="protein sequence ID" value="CAD8902056.1"/>
    <property type="molecule type" value="Transcribed_RNA"/>
</dbReference>
<feature type="transmembrane region" description="Helical" evidence="6">
    <location>
        <begin position="107"/>
        <end position="127"/>
    </location>
</feature>
<evidence type="ECO:0000256" key="3">
    <source>
        <dbReference type="ARBA" id="ARBA00022692"/>
    </source>
</evidence>
<gene>
    <name evidence="7" type="ORF">CHYS00102_LOCUS29268</name>
    <name evidence="8" type="ORF">CHYS00102_LOCUS29269</name>
    <name evidence="9" type="ORF">CHYS00102_LOCUS29275</name>
</gene>
<accession>A0A6U5LSZ0</accession>
<dbReference type="InterPro" id="IPR036259">
    <property type="entry name" value="MFS_trans_sf"/>
</dbReference>
<dbReference type="Gene3D" id="1.20.1250.20">
    <property type="entry name" value="MFS general substrate transporter like domains"/>
    <property type="match status" value="1"/>
</dbReference>
<dbReference type="EMBL" id="HBFR01040030">
    <property type="protein sequence ID" value="CAD8902049.1"/>
    <property type="molecule type" value="Transcribed_RNA"/>
</dbReference>
<reference evidence="7" key="1">
    <citation type="submission" date="2021-01" db="EMBL/GenBank/DDBJ databases">
        <authorList>
            <person name="Corre E."/>
            <person name="Pelletier E."/>
            <person name="Niang G."/>
            <person name="Scheremetjew M."/>
            <person name="Finn R."/>
            <person name="Kale V."/>
            <person name="Holt S."/>
            <person name="Cochrane G."/>
            <person name="Meng A."/>
            <person name="Brown T."/>
            <person name="Cohen L."/>
        </authorList>
    </citation>
    <scope>NUCLEOTIDE SEQUENCE</scope>
    <source>
        <strain evidence="7">308</strain>
    </source>
</reference>
<evidence type="ECO:0000256" key="1">
    <source>
        <dbReference type="ARBA" id="ARBA00004141"/>
    </source>
</evidence>
<feature type="transmembrane region" description="Helical" evidence="6">
    <location>
        <begin position="236"/>
        <end position="258"/>
    </location>
</feature>
<feature type="transmembrane region" description="Helical" evidence="6">
    <location>
        <begin position="12"/>
        <end position="36"/>
    </location>
</feature>
<organism evidence="7">
    <name type="scientific">Corethron hystrix</name>
    <dbReference type="NCBI Taxonomy" id="216773"/>
    <lineage>
        <taxon>Eukaryota</taxon>
        <taxon>Sar</taxon>
        <taxon>Stramenopiles</taxon>
        <taxon>Ochrophyta</taxon>
        <taxon>Bacillariophyta</taxon>
        <taxon>Coscinodiscophyceae</taxon>
        <taxon>Corethrophycidae</taxon>
        <taxon>Corethrales</taxon>
        <taxon>Corethraceae</taxon>
        <taxon>Corethron</taxon>
    </lineage>
</organism>
<evidence type="ECO:0008006" key="10">
    <source>
        <dbReference type="Google" id="ProtNLM"/>
    </source>
</evidence>
<protein>
    <recommendedName>
        <fullName evidence="10">Major facilitator superfamily (MFS) profile domain-containing protein</fullName>
    </recommendedName>
</protein>
<name>A0A6U5LSZ0_9STRA</name>
<dbReference type="PANTHER" id="PTHR23515">
    <property type="entry name" value="HIGH-AFFINITY NITRATE TRANSPORTER 2.3"/>
    <property type="match status" value="1"/>
</dbReference>
<feature type="transmembrane region" description="Helical" evidence="6">
    <location>
        <begin position="202"/>
        <end position="224"/>
    </location>
</feature>
<evidence type="ECO:0000256" key="4">
    <source>
        <dbReference type="ARBA" id="ARBA00022989"/>
    </source>
</evidence>
<evidence type="ECO:0000256" key="5">
    <source>
        <dbReference type="ARBA" id="ARBA00023136"/>
    </source>
</evidence>
<proteinExistence type="inferred from homology"/>
<comment type="similarity">
    <text evidence="2">Belongs to the major facilitator superfamily. Nitrate/nitrite porter (TC 2.A.1.8) family.</text>
</comment>
<evidence type="ECO:0000313" key="8">
    <source>
        <dbReference type="EMBL" id="CAD8902050.1"/>
    </source>
</evidence>
<feature type="transmembrane region" description="Helical" evidence="6">
    <location>
        <begin position="264"/>
        <end position="284"/>
    </location>
</feature>
<keyword evidence="3 6" id="KW-0812">Transmembrane</keyword>
<sequence length="317" mass="33945">MFTKEIVGIANGLVGGWGNVGGGATQIVMGTLLFPLFTKMWDGDEEKAWRTVTIVPAVVAFTTGMIIIKFGQDCPKGNYKDLKKSGEMAEVSATASFRQGALDLNTWILFIHYACCFGVELTVNNAAVSFFVQYFDLDIGKASAIASIFGFMNLFARGVGGWLSDKSMPKMGMRGRILVQAFLLIAEGVCIFIFAAQKSLAMSIVMLTIFSIFVQAAEGSTYGIVPYVNRQAPGAVAGIVGAGGPAGAVCFGLIFRQIEDQRRAFWIMACAVCGAGVLSVLITIKGHRGLLCGKDEDSIAKLNMPVEDDEEAEKPKV</sequence>
<dbReference type="Pfam" id="PF07690">
    <property type="entry name" value="MFS_1"/>
    <property type="match status" value="1"/>
</dbReference>
<evidence type="ECO:0000256" key="2">
    <source>
        <dbReference type="ARBA" id="ARBA00008432"/>
    </source>
</evidence>
<feature type="transmembrane region" description="Helical" evidence="6">
    <location>
        <begin position="139"/>
        <end position="156"/>
    </location>
</feature>
<dbReference type="SUPFAM" id="SSF103473">
    <property type="entry name" value="MFS general substrate transporter"/>
    <property type="match status" value="1"/>
</dbReference>
<evidence type="ECO:0000256" key="6">
    <source>
        <dbReference type="SAM" id="Phobius"/>
    </source>
</evidence>
<evidence type="ECO:0000313" key="7">
    <source>
        <dbReference type="EMBL" id="CAD8902049.1"/>
    </source>
</evidence>
<feature type="transmembrane region" description="Helical" evidence="6">
    <location>
        <begin position="48"/>
        <end position="68"/>
    </location>
</feature>
<dbReference type="GO" id="GO:0016020">
    <property type="term" value="C:membrane"/>
    <property type="evidence" value="ECO:0007669"/>
    <property type="project" value="UniProtKB-SubCell"/>
</dbReference>